<feature type="region of interest" description="Disordered" evidence="2">
    <location>
        <begin position="75"/>
        <end position="147"/>
    </location>
</feature>
<name>A0A8S1CYZ7_9INSE</name>
<dbReference type="Gene3D" id="3.30.420.10">
    <property type="entry name" value="Ribonuclease H-like superfamily/Ribonuclease H"/>
    <property type="match status" value="1"/>
</dbReference>
<protein>
    <recommendedName>
        <fullName evidence="5">RNase H type-1 domain-containing protein</fullName>
    </recommendedName>
</protein>
<organism evidence="3 4">
    <name type="scientific">Cloeon dipterum</name>
    <dbReference type="NCBI Taxonomy" id="197152"/>
    <lineage>
        <taxon>Eukaryota</taxon>
        <taxon>Metazoa</taxon>
        <taxon>Ecdysozoa</taxon>
        <taxon>Arthropoda</taxon>
        <taxon>Hexapoda</taxon>
        <taxon>Insecta</taxon>
        <taxon>Pterygota</taxon>
        <taxon>Palaeoptera</taxon>
        <taxon>Ephemeroptera</taxon>
        <taxon>Pisciforma</taxon>
        <taxon>Baetidae</taxon>
        <taxon>Cloeon</taxon>
    </lineage>
</organism>
<accession>A0A8S1CYZ7</accession>
<comment type="caution">
    <text evidence="3">The sequence shown here is derived from an EMBL/GenBank/DDBJ whole genome shotgun (WGS) entry which is preliminary data.</text>
</comment>
<dbReference type="GO" id="GO:0003676">
    <property type="term" value="F:nucleic acid binding"/>
    <property type="evidence" value="ECO:0007669"/>
    <property type="project" value="InterPro"/>
</dbReference>
<evidence type="ECO:0008006" key="5">
    <source>
        <dbReference type="Google" id="ProtNLM"/>
    </source>
</evidence>
<feature type="compositionally biased region" description="Basic and acidic residues" evidence="2">
    <location>
        <begin position="111"/>
        <end position="120"/>
    </location>
</feature>
<gene>
    <name evidence="3" type="ORF">CLODIP_2_CD03662</name>
</gene>
<dbReference type="InterPro" id="IPR012337">
    <property type="entry name" value="RNaseH-like_sf"/>
</dbReference>
<evidence type="ECO:0000256" key="2">
    <source>
        <dbReference type="SAM" id="MobiDB-lite"/>
    </source>
</evidence>
<keyword evidence="4" id="KW-1185">Reference proteome</keyword>
<dbReference type="InterPro" id="IPR036397">
    <property type="entry name" value="RNaseH_sf"/>
</dbReference>
<evidence type="ECO:0000256" key="1">
    <source>
        <dbReference type="SAM" id="Coils"/>
    </source>
</evidence>
<feature type="compositionally biased region" description="Polar residues" evidence="2">
    <location>
        <begin position="81"/>
        <end position="106"/>
    </location>
</feature>
<feature type="coiled-coil region" evidence="1">
    <location>
        <begin position="171"/>
        <end position="226"/>
    </location>
</feature>
<dbReference type="AlphaFoldDB" id="A0A8S1CYZ7"/>
<evidence type="ECO:0000313" key="3">
    <source>
        <dbReference type="EMBL" id="CAB3373255.1"/>
    </source>
</evidence>
<feature type="compositionally biased region" description="Polar residues" evidence="2">
    <location>
        <begin position="130"/>
        <end position="143"/>
    </location>
</feature>
<dbReference type="SUPFAM" id="SSF53098">
    <property type="entry name" value="Ribonuclease H-like"/>
    <property type="match status" value="1"/>
</dbReference>
<evidence type="ECO:0000313" key="4">
    <source>
        <dbReference type="Proteomes" id="UP000494165"/>
    </source>
</evidence>
<proteinExistence type="predicted"/>
<dbReference type="OrthoDB" id="407198at2759"/>
<keyword evidence="1" id="KW-0175">Coiled coil</keyword>
<dbReference type="Proteomes" id="UP000494165">
    <property type="component" value="Unassembled WGS sequence"/>
</dbReference>
<reference evidence="3 4" key="1">
    <citation type="submission" date="2020-04" db="EMBL/GenBank/DDBJ databases">
        <authorList>
            <person name="Alioto T."/>
            <person name="Alioto T."/>
            <person name="Gomez Garrido J."/>
        </authorList>
    </citation>
    <scope>NUCLEOTIDE SEQUENCE [LARGE SCALE GENOMIC DNA]</scope>
</reference>
<sequence>MSKQVHVLFLGEHHPGRIYGTSARALQAMEDMKKTLPKYKAKTMYIEKFDCGKEAAKVLVTRRKELEKIKLEAKKKKSLKNGSHQEQLQQVQNAATLSPRESQSSCAKKRLAPDHEEKPLQKRKKKNSDQGETITTVDNNCLSAQAKPPKAENNLVARVEPSIKEIIAPDLKTIKASMEELKKTQADVEEEVAICVNQVRTSTAYMVTIKEQIAAVENRTSKLEARKTKYLLDAINLIAIKAKSRVQEQASKSMPTSTDHNSVDMTAKHNVEAHEKTVTDFSYDDDGYCIVFTNALASEQQGKLIAGLGVFFGDGNKYNMSEPIQDFLEANNMDRKPTIVNLLAATLACNVANLLGIPKIHIHSSCKTMLKRIKKNLPIWKENGWIWEEYNNRPVNPSLKDTLQRLMISTKDLKVKWTLVKPQNYENSSRVSGNAMSERLAIEAAEKCLKR</sequence>
<dbReference type="EMBL" id="CADEPI010000083">
    <property type="protein sequence ID" value="CAB3373255.1"/>
    <property type="molecule type" value="Genomic_DNA"/>
</dbReference>